<feature type="non-terminal residue" evidence="2">
    <location>
        <position position="1"/>
    </location>
</feature>
<feature type="compositionally biased region" description="Gly residues" evidence="1">
    <location>
        <begin position="97"/>
        <end position="108"/>
    </location>
</feature>
<organism evidence="2">
    <name type="scientific">Anthurium amnicola</name>
    <dbReference type="NCBI Taxonomy" id="1678845"/>
    <lineage>
        <taxon>Eukaryota</taxon>
        <taxon>Viridiplantae</taxon>
        <taxon>Streptophyta</taxon>
        <taxon>Embryophyta</taxon>
        <taxon>Tracheophyta</taxon>
        <taxon>Spermatophyta</taxon>
        <taxon>Magnoliopsida</taxon>
        <taxon>Liliopsida</taxon>
        <taxon>Araceae</taxon>
        <taxon>Pothoideae</taxon>
        <taxon>Potheae</taxon>
        <taxon>Anthurium</taxon>
    </lineage>
</organism>
<name>A0A1D1YBF6_9ARAE</name>
<dbReference type="AlphaFoldDB" id="A0A1D1YBF6"/>
<gene>
    <name evidence="2" type="ORF">g.161632</name>
</gene>
<feature type="compositionally biased region" description="Basic and acidic residues" evidence="1">
    <location>
        <begin position="39"/>
        <end position="48"/>
    </location>
</feature>
<evidence type="ECO:0000256" key="1">
    <source>
        <dbReference type="SAM" id="MobiDB-lite"/>
    </source>
</evidence>
<protein>
    <submittedName>
        <fullName evidence="2">Uncharacterized protein</fullName>
    </submittedName>
</protein>
<reference evidence="2" key="1">
    <citation type="submission" date="2015-07" db="EMBL/GenBank/DDBJ databases">
        <title>Transcriptome Assembly of Anthurium amnicola.</title>
        <authorList>
            <person name="Suzuki J."/>
        </authorList>
    </citation>
    <scope>NUCLEOTIDE SEQUENCE</scope>
</reference>
<proteinExistence type="predicted"/>
<feature type="non-terminal residue" evidence="2">
    <location>
        <position position="128"/>
    </location>
</feature>
<feature type="region of interest" description="Disordered" evidence="1">
    <location>
        <begin position="1"/>
        <end position="128"/>
    </location>
</feature>
<dbReference type="EMBL" id="GDJX01015982">
    <property type="protein sequence ID" value="JAT51954.1"/>
    <property type="molecule type" value="Transcribed_RNA"/>
</dbReference>
<evidence type="ECO:0000313" key="2">
    <source>
        <dbReference type="EMBL" id="JAT51954.1"/>
    </source>
</evidence>
<accession>A0A1D1YBF6</accession>
<feature type="compositionally biased region" description="Gly residues" evidence="1">
    <location>
        <begin position="119"/>
        <end position="128"/>
    </location>
</feature>
<sequence length="128" mass="13169">LSLSLSLGFQIGHGDGAPDADGLRPRAASPRPPQRRHRDLLLRAEQEQRLPPLPPVGPPRRLGAEARRLGKPPAGAVGGQSGRIRRRRRSLRPSDGDGQGGGGPGGGDAPRLRDPVRGGSRGAGGGPG</sequence>